<evidence type="ECO:0000256" key="1">
    <source>
        <dbReference type="SAM" id="MobiDB-lite"/>
    </source>
</evidence>
<evidence type="ECO:0008006" key="4">
    <source>
        <dbReference type="Google" id="ProtNLM"/>
    </source>
</evidence>
<comment type="caution">
    <text evidence="2">The sequence shown here is derived from an EMBL/GenBank/DDBJ whole genome shotgun (WGS) entry which is preliminary data.</text>
</comment>
<dbReference type="AlphaFoldDB" id="A0A9W9FCB9"/>
<accession>A0A9W9FCB9</accession>
<dbReference type="EMBL" id="JAPQKH010000005">
    <property type="protein sequence ID" value="KAJ5097459.1"/>
    <property type="molecule type" value="Genomic_DNA"/>
</dbReference>
<dbReference type="SUPFAM" id="SSF57756">
    <property type="entry name" value="Retrovirus zinc finger-like domains"/>
    <property type="match status" value="1"/>
</dbReference>
<proteinExistence type="predicted"/>
<sequence length="218" mass="25936">MDAPSRVKWSEFLSEKTPDDRRLTAETWEAFEVWTLSLIQNTTSLRADIRDEIERAHQLVHQDPRDFHSYLHAREQHLTCETEENRALNFFSKLQEDLKREINRHVRPLPSTRDEMVDTAVHYWNIIKPSQPRKRPHPEQENQNPDRQKQSRTNDHRRSFQRNGGQPQQNRSRNPTGQDGKPLQCRVCKSTYHFARHCPTGQRVVQQLKLAEKETESR</sequence>
<evidence type="ECO:0000313" key="3">
    <source>
        <dbReference type="Proteomes" id="UP001149165"/>
    </source>
</evidence>
<evidence type="ECO:0000313" key="2">
    <source>
        <dbReference type="EMBL" id="KAJ5097459.1"/>
    </source>
</evidence>
<keyword evidence="3" id="KW-1185">Reference proteome</keyword>
<reference evidence="2" key="2">
    <citation type="journal article" date="2023" name="IMA Fungus">
        <title>Comparative genomic study of the Penicillium genus elucidates a diverse pangenome and 15 lateral gene transfer events.</title>
        <authorList>
            <person name="Petersen C."/>
            <person name="Sorensen T."/>
            <person name="Nielsen M.R."/>
            <person name="Sondergaard T.E."/>
            <person name="Sorensen J.L."/>
            <person name="Fitzpatrick D.A."/>
            <person name="Frisvad J.C."/>
            <person name="Nielsen K.L."/>
        </authorList>
    </citation>
    <scope>NUCLEOTIDE SEQUENCE</scope>
    <source>
        <strain evidence="2">IBT 30069</strain>
    </source>
</reference>
<name>A0A9W9FCB9_9EURO</name>
<dbReference type="GO" id="GO:0003676">
    <property type="term" value="F:nucleic acid binding"/>
    <property type="evidence" value="ECO:0007669"/>
    <property type="project" value="InterPro"/>
</dbReference>
<protein>
    <recommendedName>
        <fullName evidence="4">CCHC-type domain-containing protein</fullName>
    </recommendedName>
</protein>
<feature type="compositionally biased region" description="Polar residues" evidence="1">
    <location>
        <begin position="161"/>
        <end position="177"/>
    </location>
</feature>
<organism evidence="2 3">
    <name type="scientific">Penicillium angulare</name>
    <dbReference type="NCBI Taxonomy" id="116970"/>
    <lineage>
        <taxon>Eukaryota</taxon>
        <taxon>Fungi</taxon>
        <taxon>Dikarya</taxon>
        <taxon>Ascomycota</taxon>
        <taxon>Pezizomycotina</taxon>
        <taxon>Eurotiomycetes</taxon>
        <taxon>Eurotiomycetidae</taxon>
        <taxon>Eurotiales</taxon>
        <taxon>Aspergillaceae</taxon>
        <taxon>Penicillium</taxon>
    </lineage>
</organism>
<feature type="compositionally biased region" description="Basic and acidic residues" evidence="1">
    <location>
        <begin position="137"/>
        <end position="158"/>
    </location>
</feature>
<dbReference type="InterPro" id="IPR036875">
    <property type="entry name" value="Znf_CCHC_sf"/>
</dbReference>
<dbReference type="OrthoDB" id="4369405at2759"/>
<reference evidence="2" key="1">
    <citation type="submission" date="2022-11" db="EMBL/GenBank/DDBJ databases">
        <authorList>
            <person name="Petersen C."/>
        </authorList>
    </citation>
    <scope>NUCLEOTIDE SEQUENCE</scope>
    <source>
        <strain evidence="2">IBT 30069</strain>
    </source>
</reference>
<dbReference type="Proteomes" id="UP001149165">
    <property type="component" value="Unassembled WGS sequence"/>
</dbReference>
<feature type="region of interest" description="Disordered" evidence="1">
    <location>
        <begin position="127"/>
        <end position="182"/>
    </location>
</feature>
<gene>
    <name evidence="2" type="ORF">N7456_008180</name>
</gene>
<dbReference type="GO" id="GO:0008270">
    <property type="term" value="F:zinc ion binding"/>
    <property type="evidence" value="ECO:0007669"/>
    <property type="project" value="InterPro"/>
</dbReference>